<dbReference type="HOGENOM" id="CLU_137929_1_2_0"/>
<dbReference type="Pfam" id="PF03776">
    <property type="entry name" value="MinE"/>
    <property type="match status" value="1"/>
</dbReference>
<dbReference type="GO" id="GO:0051301">
    <property type="term" value="P:cell division"/>
    <property type="evidence" value="ECO:0007669"/>
    <property type="project" value="UniProtKB-KW"/>
</dbReference>
<comment type="function">
    <text evidence="3 4">Prevents the cell division inhibition by proteins MinC and MinD at internal division sites while permitting inhibition at polar sites. This ensures cell division at the proper site by restricting the formation of a division septum at the midpoint of the long axis of the cell.</text>
</comment>
<dbReference type="RefSeq" id="WP_012676907.1">
    <property type="nucleotide sequence ID" value="NC_012440.1"/>
</dbReference>
<dbReference type="PaxDb" id="123214-PERMA_1392"/>
<dbReference type="InterPro" id="IPR036707">
    <property type="entry name" value="MinE_sf"/>
</dbReference>
<dbReference type="EMBL" id="CP001230">
    <property type="protein sequence ID" value="ACO04670.1"/>
    <property type="molecule type" value="Genomic_DNA"/>
</dbReference>
<name>C0QR64_PERMH</name>
<evidence type="ECO:0000256" key="1">
    <source>
        <dbReference type="ARBA" id="ARBA00008168"/>
    </source>
</evidence>
<dbReference type="SUPFAM" id="SSF55229">
    <property type="entry name" value="Cell division protein MinE topological specificity domain"/>
    <property type="match status" value="1"/>
</dbReference>
<protein>
    <recommendedName>
        <fullName evidence="2 4">Cell division topological specificity factor</fullName>
    </recommendedName>
</protein>
<evidence type="ECO:0000256" key="2">
    <source>
        <dbReference type="ARBA" id="ARBA00020112"/>
    </source>
</evidence>
<accession>C0QR64</accession>
<dbReference type="eggNOG" id="COG0851">
    <property type="taxonomic scope" value="Bacteria"/>
</dbReference>
<dbReference type="STRING" id="123214.PERMA_1392"/>
<dbReference type="OrthoDB" id="15216at2"/>
<dbReference type="InterPro" id="IPR005527">
    <property type="entry name" value="MinE"/>
</dbReference>
<evidence type="ECO:0000313" key="6">
    <source>
        <dbReference type="Proteomes" id="UP000001366"/>
    </source>
</evidence>
<evidence type="ECO:0000313" key="5">
    <source>
        <dbReference type="EMBL" id="ACO04670.1"/>
    </source>
</evidence>
<reference evidence="5 6" key="1">
    <citation type="journal article" date="2009" name="J. Bacteriol.">
        <title>Complete and draft genome sequences of six members of the Aquificales.</title>
        <authorList>
            <person name="Reysenbach A.L."/>
            <person name="Hamamura N."/>
            <person name="Podar M."/>
            <person name="Griffiths E."/>
            <person name="Ferreira S."/>
            <person name="Hochstein R."/>
            <person name="Heidelberg J."/>
            <person name="Johnson J."/>
            <person name="Mead D."/>
            <person name="Pohorille A."/>
            <person name="Sarmiento M."/>
            <person name="Schweighofer K."/>
            <person name="Seshadri R."/>
            <person name="Voytek M.A."/>
        </authorList>
    </citation>
    <scope>NUCLEOTIDE SEQUENCE [LARGE SCALE GENOMIC DNA]</scope>
    <source>
        <strain evidence="6">DSM 14350 / EX-H1</strain>
    </source>
</reference>
<dbReference type="GO" id="GO:0032955">
    <property type="term" value="P:regulation of division septum assembly"/>
    <property type="evidence" value="ECO:0007669"/>
    <property type="project" value="InterPro"/>
</dbReference>
<proteinExistence type="inferred from homology"/>
<comment type="similarity">
    <text evidence="1 4">Belongs to the MinE family.</text>
</comment>
<organism evidence="5 6">
    <name type="scientific">Persephonella marina (strain DSM 14350 / EX-H1)</name>
    <dbReference type="NCBI Taxonomy" id="123214"/>
    <lineage>
        <taxon>Bacteria</taxon>
        <taxon>Pseudomonadati</taxon>
        <taxon>Aquificota</taxon>
        <taxon>Aquificia</taxon>
        <taxon>Aquificales</taxon>
        <taxon>Hydrogenothermaceae</taxon>
        <taxon>Persephonella</taxon>
    </lineage>
</organism>
<keyword evidence="4" id="KW-0131">Cell cycle</keyword>
<dbReference type="HAMAP" id="MF_00262">
    <property type="entry name" value="MinE"/>
    <property type="match status" value="1"/>
</dbReference>
<dbReference type="AlphaFoldDB" id="C0QR64"/>
<evidence type="ECO:0000256" key="4">
    <source>
        <dbReference type="HAMAP-Rule" id="MF_00262"/>
    </source>
</evidence>
<dbReference type="NCBIfam" id="TIGR01215">
    <property type="entry name" value="minE"/>
    <property type="match status" value="1"/>
</dbReference>
<dbReference type="Proteomes" id="UP000001366">
    <property type="component" value="Chromosome"/>
</dbReference>
<dbReference type="NCBIfam" id="NF001422">
    <property type="entry name" value="PRK00296.1"/>
    <property type="match status" value="1"/>
</dbReference>
<dbReference type="Gene3D" id="3.30.1070.10">
    <property type="entry name" value="Cell division topological specificity factor MinE"/>
    <property type="match status" value="1"/>
</dbReference>
<evidence type="ECO:0000256" key="3">
    <source>
        <dbReference type="ARBA" id="ARBA00025265"/>
    </source>
</evidence>
<gene>
    <name evidence="4 5" type="primary">minE</name>
    <name evidence="5" type="ordered locus">PERMA_1392</name>
</gene>
<sequence>MSILDFFRKKKSSEVAKERLMMVLSYERKGLPTNFAELLQKDLIDVFSKYPQFDPNKIEVEIKNENNVYELWISIPFAKESGSR</sequence>
<keyword evidence="4 5" id="KW-0132">Cell division</keyword>
<dbReference type="KEGG" id="pmx:PERMA_1392"/>
<keyword evidence="6" id="KW-1185">Reference proteome</keyword>